<keyword evidence="1" id="KW-0812">Transmembrane</keyword>
<reference evidence="2 3" key="1">
    <citation type="journal article" date="2018" name="PLoS Pathog.">
        <title>Evolution of structural diversity of trichothecenes, a family of toxins produced by plant pathogenic and entomopathogenic fungi.</title>
        <authorList>
            <person name="Proctor R.H."/>
            <person name="McCormick S.P."/>
            <person name="Kim H.S."/>
            <person name="Cardoza R.E."/>
            <person name="Stanley A.M."/>
            <person name="Lindo L."/>
            <person name="Kelly A."/>
            <person name="Brown D.W."/>
            <person name="Lee T."/>
            <person name="Vaughan M.M."/>
            <person name="Alexander N.J."/>
            <person name="Busman M."/>
            <person name="Gutierrez S."/>
        </authorList>
    </citation>
    <scope>NUCLEOTIDE SEQUENCE [LARGE SCALE GENOMIC DNA]</scope>
    <source>
        <strain evidence="2 3">NRRL 20695</strain>
    </source>
</reference>
<dbReference type="AlphaFoldDB" id="A0A395SKF5"/>
<feature type="transmembrane region" description="Helical" evidence="1">
    <location>
        <begin position="117"/>
        <end position="134"/>
    </location>
</feature>
<dbReference type="OrthoDB" id="3945378at2759"/>
<accession>A0A395SKF5</accession>
<protein>
    <submittedName>
        <fullName evidence="2">Uncharacterized protein</fullName>
    </submittedName>
</protein>
<feature type="transmembrane region" description="Helical" evidence="1">
    <location>
        <begin position="78"/>
        <end position="96"/>
    </location>
</feature>
<feature type="transmembrane region" description="Helical" evidence="1">
    <location>
        <begin position="167"/>
        <end position="190"/>
    </location>
</feature>
<organism evidence="2 3">
    <name type="scientific">Fusarium longipes</name>
    <dbReference type="NCBI Taxonomy" id="694270"/>
    <lineage>
        <taxon>Eukaryota</taxon>
        <taxon>Fungi</taxon>
        <taxon>Dikarya</taxon>
        <taxon>Ascomycota</taxon>
        <taxon>Pezizomycotina</taxon>
        <taxon>Sordariomycetes</taxon>
        <taxon>Hypocreomycetidae</taxon>
        <taxon>Hypocreales</taxon>
        <taxon>Nectriaceae</taxon>
        <taxon>Fusarium</taxon>
    </lineage>
</organism>
<keyword evidence="1" id="KW-1133">Transmembrane helix</keyword>
<gene>
    <name evidence="2" type="ORF">FLONG3_6663</name>
</gene>
<feature type="transmembrane region" description="Helical" evidence="1">
    <location>
        <begin position="285"/>
        <end position="304"/>
    </location>
</feature>
<name>A0A395SKF5_9HYPO</name>
<evidence type="ECO:0000256" key="1">
    <source>
        <dbReference type="SAM" id="Phobius"/>
    </source>
</evidence>
<feature type="transmembrane region" description="Helical" evidence="1">
    <location>
        <begin position="246"/>
        <end position="265"/>
    </location>
</feature>
<sequence>MANNSSEPLVCGLDANPDLTGLGVRSAFYIQTVSFAIAGKFLDAEAGYLHSSTIGLLLAVFIALLRETIQGSLFAPEVATVMWLFSLLLFASLRTLNKTMPQNGNKVTAGAFLTFRLHMLLVFAYIGYATWFWFTGLDTLPHTDCTEWAFFFAKVNVRGWFRTMNKVLLGISCSICGLVILFTSSVWAFVLMRTPPKQKPVFTVPVETALPFSEVSQFLFDGQTNNMMETPQHISPLKKTGILSSVMFWTAFRAVSFTSIMVASVELQIKWNNFRDVQSLGSVSQLVPFIIALGQFAHIAYSTIRGEDSINKVYWVQDPADGRLWKKVEVKVTTPPCPKRGGGRMDEEQHEMMGAAEGM</sequence>
<dbReference type="EMBL" id="PXOG01000147">
    <property type="protein sequence ID" value="RGP72655.1"/>
    <property type="molecule type" value="Genomic_DNA"/>
</dbReference>
<keyword evidence="3" id="KW-1185">Reference proteome</keyword>
<comment type="caution">
    <text evidence="2">The sequence shown here is derived from an EMBL/GenBank/DDBJ whole genome shotgun (WGS) entry which is preliminary data.</text>
</comment>
<evidence type="ECO:0000313" key="3">
    <source>
        <dbReference type="Proteomes" id="UP000266234"/>
    </source>
</evidence>
<proteinExistence type="predicted"/>
<feature type="transmembrane region" description="Helical" evidence="1">
    <location>
        <begin position="47"/>
        <end position="66"/>
    </location>
</feature>
<dbReference type="STRING" id="694270.A0A395SKF5"/>
<keyword evidence="1" id="KW-0472">Membrane</keyword>
<dbReference type="Proteomes" id="UP000266234">
    <property type="component" value="Unassembled WGS sequence"/>
</dbReference>
<evidence type="ECO:0000313" key="2">
    <source>
        <dbReference type="EMBL" id="RGP72655.1"/>
    </source>
</evidence>